<dbReference type="EMBL" id="ANFO01001340">
    <property type="protein sequence ID" value="KGQ02892.1"/>
    <property type="molecule type" value="Genomic_DNA"/>
</dbReference>
<feature type="region of interest" description="Disordered" evidence="1">
    <location>
        <begin position="1"/>
        <end position="33"/>
    </location>
</feature>
<name>A0A0A2V977_BEABA</name>
<accession>A0A0A2V977</accession>
<protein>
    <submittedName>
        <fullName evidence="2">Uncharacterized protein</fullName>
    </submittedName>
</protein>
<dbReference type="AlphaFoldDB" id="A0A0A2V977"/>
<dbReference type="Proteomes" id="UP000030106">
    <property type="component" value="Unassembled WGS sequence"/>
</dbReference>
<feature type="region of interest" description="Disordered" evidence="1">
    <location>
        <begin position="91"/>
        <end position="123"/>
    </location>
</feature>
<proteinExistence type="predicted"/>
<evidence type="ECO:0000313" key="3">
    <source>
        <dbReference type="Proteomes" id="UP000030106"/>
    </source>
</evidence>
<reference evidence="2 3" key="1">
    <citation type="submission" date="2012-10" db="EMBL/GenBank/DDBJ databases">
        <title>Genome sequencing and analysis of entomopathogenic fungi Beauveria bassiana D1-5.</title>
        <authorList>
            <person name="Li Q."/>
            <person name="Wang L."/>
            <person name="Zhang Z."/>
            <person name="Wang Q."/>
            <person name="Ren J."/>
            <person name="Wang M."/>
            <person name="Xu W."/>
            <person name="Wang J."/>
            <person name="Lu Y."/>
            <person name="Du Q."/>
            <person name="Sun Z."/>
        </authorList>
    </citation>
    <scope>NUCLEOTIDE SEQUENCE [LARGE SCALE GENOMIC DNA]</scope>
    <source>
        <strain evidence="2 3">D1-5</strain>
    </source>
</reference>
<organism evidence="2 3">
    <name type="scientific">Beauveria bassiana D1-5</name>
    <dbReference type="NCBI Taxonomy" id="1245745"/>
    <lineage>
        <taxon>Eukaryota</taxon>
        <taxon>Fungi</taxon>
        <taxon>Dikarya</taxon>
        <taxon>Ascomycota</taxon>
        <taxon>Pezizomycotina</taxon>
        <taxon>Sordariomycetes</taxon>
        <taxon>Hypocreomycetidae</taxon>
        <taxon>Hypocreales</taxon>
        <taxon>Cordycipitaceae</taxon>
        <taxon>Beauveria</taxon>
    </lineage>
</organism>
<feature type="compositionally biased region" description="Basic and acidic residues" evidence="1">
    <location>
        <begin position="91"/>
        <end position="105"/>
    </location>
</feature>
<sequence length="141" mass="15914">MSGQLPPLRPTSGSQQNSADPHPHPGPGPEVTFVIEKPDQVTNNEKKYITYLNRLKDLWLRIYALEEQHRKAQDKSDNKLGVIKAEVHQLTKELQLHSENNDQKDPSVTPADPSVEDSTSPVTPSAMYEWEFMFSGESSRC</sequence>
<evidence type="ECO:0000256" key="1">
    <source>
        <dbReference type="SAM" id="MobiDB-lite"/>
    </source>
</evidence>
<evidence type="ECO:0000313" key="2">
    <source>
        <dbReference type="EMBL" id="KGQ02892.1"/>
    </source>
</evidence>
<gene>
    <name evidence="2" type="ORF">BBAD15_g11889</name>
</gene>
<comment type="caution">
    <text evidence="2">The sequence shown here is derived from an EMBL/GenBank/DDBJ whole genome shotgun (WGS) entry which is preliminary data.</text>
</comment>
<dbReference type="HOGENOM" id="CLU_1824967_0_0_1"/>